<feature type="domain" description="Cysteine-rich" evidence="1">
    <location>
        <begin position="129"/>
        <end position="224"/>
    </location>
</feature>
<evidence type="ECO:0000259" key="1">
    <source>
        <dbReference type="Pfam" id="PF02754"/>
    </source>
</evidence>
<evidence type="ECO:0000313" key="3">
    <source>
        <dbReference type="Proteomes" id="UP001500298"/>
    </source>
</evidence>
<feature type="domain" description="Cysteine-rich" evidence="1">
    <location>
        <begin position="5"/>
        <end position="85"/>
    </location>
</feature>
<dbReference type="PANTHER" id="PTHR30296:SF0">
    <property type="entry name" value="LACTATE UTILIZATION PROTEIN A"/>
    <property type="match status" value="1"/>
</dbReference>
<gene>
    <name evidence="2" type="ORF">GCM10023331_21890</name>
</gene>
<sequence>MPHIGLFIPCYIEQFYPQVGVATYELLKTLGYQISFPLHQTCCGQPLANSGYACESKKSVTQLLSRFEAYDYVVGPSASCVYHIRQHTASLLKDHKPLKNTAQKFLDLTEFIFSQNRQNDIQGFFDGRIALHKSCHGLRRLKLGKCSELMGKEENQQAVLLQQIEGIEIVTPQRADECCGFGGTFAVTQEVLSTRMGMDRLQDYLNAGAEILTSGDMSCLMHLDGLIKRNHLPLKTMHLAEILYQAVQQKQSSVKSSAYVQ</sequence>
<protein>
    <submittedName>
        <fullName evidence="2">(Fe-S)-binding protein</fullName>
    </submittedName>
</protein>
<keyword evidence="3" id="KW-1185">Reference proteome</keyword>
<dbReference type="Proteomes" id="UP001500298">
    <property type="component" value="Unassembled WGS sequence"/>
</dbReference>
<comment type="caution">
    <text evidence="2">The sequence shown here is derived from an EMBL/GenBank/DDBJ whole genome shotgun (WGS) entry which is preliminary data.</text>
</comment>
<dbReference type="PANTHER" id="PTHR30296">
    <property type="entry name" value="UNCHARACTERIZED PROTEIN YKGE"/>
    <property type="match status" value="1"/>
</dbReference>
<proteinExistence type="predicted"/>
<evidence type="ECO:0000313" key="2">
    <source>
        <dbReference type="EMBL" id="GAA4836320.1"/>
    </source>
</evidence>
<accession>A0ABP9DCD1</accession>
<organism evidence="2 3">
    <name type="scientific">Algivirga pacifica</name>
    <dbReference type="NCBI Taxonomy" id="1162670"/>
    <lineage>
        <taxon>Bacteria</taxon>
        <taxon>Pseudomonadati</taxon>
        <taxon>Bacteroidota</taxon>
        <taxon>Cytophagia</taxon>
        <taxon>Cytophagales</taxon>
        <taxon>Flammeovirgaceae</taxon>
        <taxon>Algivirga</taxon>
    </lineage>
</organism>
<dbReference type="RefSeq" id="WP_345371729.1">
    <property type="nucleotide sequence ID" value="NZ_BAABJX010000033.1"/>
</dbReference>
<reference evidence="3" key="1">
    <citation type="journal article" date="2019" name="Int. J. Syst. Evol. Microbiol.">
        <title>The Global Catalogue of Microorganisms (GCM) 10K type strain sequencing project: providing services to taxonomists for standard genome sequencing and annotation.</title>
        <authorList>
            <consortium name="The Broad Institute Genomics Platform"/>
            <consortium name="The Broad Institute Genome Sequencing Center for Infectious Disease"/>
            <person name="Wu L."/>
            <person name="Ma J."/>
        </authorList>
    </citation>
    <scope>NUCLEOTIDE SEQUENCE [LARGE SCALE GENOMIC DNA]</scope>
    <source>
        <strain evidence="3">JCM 18326</strain>
    </source>
</reference>
<dbReference type="EMBL" id="BAABJX010000033">
    <property type="protein sequence ID" value="GAA4836320.1"/>
    <property type="molecule type" value="Genomic_DNA"/>
</dbReference>
<name>A0ABP9DCD1_9BACT</name>
<dbReference type="InterPro" id="IPR004017">
    <property type="entry name" value="Cys_rich_dom"/>
</dbReference>
<dbReference type="Pfam" id="PF02754">
    <property type="entry name" value="CCG"/>
    <property type="match status" value="2"/>
</dbReference>